<dbReference type="GO" id="GO:0016787">
    <property type="term" value="F:hydrolase activity"/>
    <property type="evidence" value="ECO:0007669"/>
    <property type="project" value="UniProtKB-KW"/>
</dbReference>
<name>A0A915BJ25_PARUN</name>
<proteinExistence type="predicted"/>
<dbReference type="PANTHER" id="PTHR14025">
    <property type="entry name" value="FANCONI ANEMIA GROUP M FANCM FAMILY MEMBER"/>
    <property type="match status" value="1"/>
</dbReference>
<organism evidence="5 6">
    <name type="scientific">Parascaris univalens</name>
    <name type="common">Nematode worm</name>
    <dbReference type="NCBI Taxonomy" id="6257"/>
    <lineage>
        <taxon>Eukaryota</taxon>
        <taxon>Metazoa</taxon>
        <taxon>Ecdysozoa</taxon>
        <taxon>Nematoda</taxon>
        <taxon>Chromadorea</taxon>
        <taxon>Rhabditida</taxon>
        <taxon>Spirurina</taxon>
        <taxon>Ascaridomorpha</taxon>
        <taxon>Ascaridoidea</taxon>
        <taxon>Ascarididae</taxon>
        <taxon>Parascaris</taxon>
    </lineage>
</organism>
<keyword evidence="5" id="KW-1185">Reference proteome</keyword>
<keyword evidence="1" id="KW-0547">Nucleotide-binding</keyword>
<dbReference type="GO" id="GO:0005524">
    <property type="term" value="F:ATP binding"/>
    <property type="evidence" value="ECO:0007669"/>
    <property type="project" value="UniProtKB-KW"/>
</dbReference>
<keyword evidence="2" id="KW-0378">Hydrolase</keyword>
<evidence type="ECO:0000313" key="5">
    <source>
        <dbReference type="Proteomes" id="UP000887569"/>
    </source>
</evidence>
<reference evidence="6" key="1">
    <citation type="submission" date="2022-11" db="UniProtKB">
        <authorList>
            <consortium name="WormBaseParasite"/>
        </authorList>
    </citation>
    <scope>IDENTIFICATION</scope>
</reference>
<protein>
    <submittedName>
        <fullName evidence="6">Uncharacterized protein</fullName>
    </submittedName>
</protein>
<dbReference type="GO" id="GO:0009378">
    <property type="term" value="F:four-way junction helicase activity"/>
    <property type="evidence" value="ECO:0007669"/>
    <property type="project" value="TreeGrafter"/>
</dbReference>
<accession>A0A915BJ25</accession>
<dbReference type="AlphaFoldDB" id="A0A915BJ25"/>
<keyword evidence="4" id="KW-0067">ATP-binding</keyword>
<dbReference type="GO" id="GO:0043138">
    <property type="term" value="F:3'-5' DNA helicase activity"/>
    <property type="evidence" value="ECO:0007669"/>
    <property type="project" value="TreeGrafter"/>
</dbReference>
<dbReference type="WBParaSite" id="PgR042_g065_t01">
    <property type="protein sequence ID" value="PgR042_g065_t01"/>
    <property type="gene ID" value="PgR042_g065"/>
</dbReference>
<dbReference type="InterPro" id="IPR027417">
    <property type="entry name" value="P-loop_NTPase"/>
</dbReference>
<evidence type="ECO:0000256" key="1">
    <source>
        <dbReference type="ARBA" id="ARBA00022741"/>
    </source>
</evidence>
<sequence length="759" mass="85146">MDPLGFAHLRCRQGPPRLPVPNMSHKRLNNPAEQISLNKCEAISLKRLYYPVNTPMCHYQRQLVIDSLFINLLIALPNELDSFFVASVVMINFRRWFTHKKVVYVGSTADNVRRMADVFVDLTGYPRSDLCIYPTKKKSERFVDWCNCGVIFATAECLLPDLKGGSMGSDVGLVVADDAQRAASGSHPLCEIIRAFIFAKAIFRILALTDNRIKKVAPLQVIAMNLQIGCIRSQSQLRNDILQTISSFRMQEIYISITPEMEVIANGLVEAMHSVVSLLYESDLLPSNSLQRLANFSLYSMKKKVEYKAPNLVDVFCDLEDLFAIYDALMCDGITAFALCAQPIAKRSLTIQNIIESNVHIKEAFLQPDMSNTEQMCAHKLSTLLALINKALISYGSELSRGHKLVVVVLCRNRGPYYVSAVVATLRKRFVSRKREVDIIVYGKGANMAKNLSEHSLSSGKCSIILCPCDSSAVELNVGFVDVVICCDEGLSSLYYMGRIALKNEAELYALRTNGYETNICKFTSEESTKECIDANTIKGAQLCTDNPQLFPDMTIPEIVEYWSIEIDENSGMLSTMEMLAYEEKLEATGGKDLCKSVPKSARELLDASMNETLLWQDRPQRFVEVGHSNATRTLTEVISADQHALSDHSNRLRQQALEQSCVENSSIGSMDDDSRTSSIKRHNSEIMGPPILKPKRARLTGTPSVLRIDSASFRLLMKKKPELSAESFINRIVETTAYNERKKRITEVLDKLRILLRM</sequence>
<evidence type="ECO:0000256" key="3">
    <source>
        <dbReference type="ARBA" id="ARBA00022806"/>
    </source>
</evidence>
<dbReference type="GO" id="GO:0036297">
    <property type="term" value="P:interstrand cross-link repair"/>
    <property type="evidence" value="ECO:0007669"/>
    <property type="project" value="TreeGrafter"/>
</dbReference>
<dbReference type="Gene3D" id="3.40.50.300">
    <property type="entry name" value="P-loop containing nucleotide triphosphate hydrolases"/>
    <property type="match status" value="1"/>
</dbReference>
<dbReference type="GO" id="GO:0045003">
    <property type="term" value="P:double-strand break repair via synthesis-dependent strand annealing"/>
    <property type="evidence" value="ECO:0007669"/>
    <property type="project" value="TreeGrafter"/>
</dbReference>
<dbReference type="Proteomes" id="UP000887569">
    <property type="component" value="Unplaced"/>
</dbReference>
<evidence type="ECO:0000313" key="6">
    <source>
        <dbReference type="WBParaSite" id="PgR042_g065_t01"/>
    </source>
</evidence>
<dbReference type="GO" id="GO:0000400">
    <property type="term" value="F:four-way junction DNA binding"/>
    <property type="evidence" value="ECO:0007669"/>
    <property type="project" value="TreeGrafter"/>
</dbReference>
<dbReference type="PANTHER" id="PTHR14025:SF20">
    <property type="entry name" value="FANCONI ANEMIA GROUP M PROTEIN"/>
    <property type="match status" value="1"/>
</dbReference>
<evidence type="ECO:0000256" key="2">
    <source>
        <dbReference type="ARBA" id="ARBA00022801"/>
    </source>
</evidence>
<keyword evidence="3" id="KW-0347">Helicase</keyword>
<evidence type="ECO:0000256" key="4">
    <source>
        <dbReference type="ARBA" id="ARBA00022840"/>
    </source>
</evidence>